<dbReference type="GO" id="GO:0016787">
    <property type="term" value="F:hydrolase activity"/>
    <property type="evidence" value="ECO:0007669"/>
    <property type="project" value="UniProtKB-KW"/>
</dbReference>
<dbReference type="PANTHER" id="PTHR11839">
    <property type="entry name" value="UDP/ADP-SUGAR PYROPHOSPHATASE"/>
    <property type="match status" value="1"/>
</dbReference>
<comment type="cofactor">
    <cofactor evidence="1">
        <name>Mg(2+)</name>
        <dbReference type="ChEBI" id="CHEBI:18420"/>
    </cofactor>
</comment>
<dbReference type="PROSITE" id="PS51462">
    <property type="entry name" value="NUDIX"/>
    <property type="match status" value="1"/>
</dbReference>
<dbReference type="Gene3D" id="3.90.79.10">
    <property type="entry name" value="Nucleoside Triphosphate Pyrophosphohydrolase"/>
    <property type="match status" value="1"/>
</dbReference>
<dbReference type="AlphaFoldDB" id="A0A0G1LMR4"/>
<dbReference type="SUPFAM" id="SSF55811">
    <property type="entry name" value="Nudix"/>
    <property type="match status" value="1"/>
</dbReference>
<dbReference type="InterPro" id="IPR020084">
    <property type="entry name" value="NUDIX_hydrolase_CS"/>
</dbReference>
<evidence type="ECO:0000256" key="2">
    <source>
        <dbReference type="ARBA" id="ARBA00022801"/>
    </source>
</evidence>
<gene>
    <name evidence="4" type="ORF">UW63_C0038G0003</name>
</gene>
<organism evidence="4 5">
    <name type="scientific">Candidatus Uhrbacteria bacterium GW2011_GWF2_44_350</name>
    <dbReference type="NCBI Taxonomy" id="1619000"/>
    <lineage>
        <taxon>Bacteria</taxon>
        <taxon>Candidatus Uhriibacteriota</taxon>
    </lineage>
</organism>
<dbReference type="Pfam" id="PF00293">
    <property type="entry name" value="NUDIX"/>
    <property type="match status" value="1"/>
</dbReference>
<accession>A0A0G1LMR4</accession>
<proteinExistence type="predicted"/>
<evidence type="ECO:0000313" key="4">
    <source>
        <dbReference type="EMBL" id="KKT70022.1"/>
    </source>
</evidence>
<name>A0A0G1LMR4_9BACT</name>
<evidence type="ECO:0000313" key="5">
    <source>
        <dbReference type="Proteomes" id="UP000034154"/>
    </source>
</evidence>
<feature type="domain" description="Nudix hydrolase" evidence="3">
    <location>
        <begin position="42"/>
        <end position="170"/>
    </location>
</feature>
<dbReference type="GO" id="GO:0006753">
    <property type="term" value="P:nucleoside phosphate metabolic process"/>
    <property type="evidence" value="ECO:0007669"/>
    <property type="project" value="TreeGrafter"/>
</dbReference>
<dbReference type="InterPro" id="IPR015797">
    <property type="entry name" value="NUDIX_hydrolase-like_dom_sf"/>
</dbReference>
<dbReference type="EMBL" id="LCJB01000038">
    <property type="protein sequence ID" value="KKT70022.1"/>
    <property type="molecule type" value="Genomic_DNA"/>
</dbReference>
<dbReference type="InterPro" id="IPR000086">
    <property type="entry name" value="NUDIX_hydrolase_dom"/>
</dbReference>
<dbReference type="PROSITE" id="PS00893">
    <property type="entry name" value="NUDIX_BOX"/>
    <property type="match status" value="1"/>
</dbReference>
<protein>
    <submittedName>
        <fullName evidence="4">Pyrophosphohydrolase related protein</fullName>
    </submittedName>
</protein>
<reference evidence="4 5" key="1">
    <citation type="journal article" date="2015" name="Nature">
        <title>rRNA introns, odd ribosomes, and small enigmatic genomes across a large radiation of phyla.</title>
        <authorList>
            <person name="Brown C.T."/>
            <person name="Hug L.A."/>
            <person name="Thomas B.C."/>
            <person name="Sharon I."/>
            <person name="Castelle C.J."/>
            <person name="Singh A."/>
            <person name="Wilkins M.J."/>
            <person name="Williams K.H."/>
            <person name="Banfield J.F."/>
        </authorList>
    </citation>
    <scope>NUCLEOTIDE SEQUENCE [LARGE SCALE GENOMIC DNA]</scope>
</reference>
<dbReference type="GO" id="GO:0019693">
    <property type="term" value="P:ribose phosphate metabolic process"/>
    <property type="evidence" value="ECO:0007669"/>
    <property type="project" value="TreeGrafter"/>
</dbReference>
<dbReference type="PANTHER" id="PTHR11839:SF18">
    <property type="entry name" value="NUDIX HYDROLASE DOMAIN-CONTAINING PROTEIN"/>
    <property type="match status" value="1"/>
</dbReference>
<keyword evidence="2 4" id="KW-0378">Hydrolase</keyword>
<evidence type="ECO:0000256" key="1">
    <source>
        <dbReference type="ARBA" id="ARBA00001946"/>
    </source>
</evidence>
<comment type="caution">
    <text evidence="4">The sequence shown here is derived from an EMBL/GenBank/DDBJ whole genome shotgun (WGS) entry which is preliminary data.</text>
</comment>
<dbReference type="GO" id="GO:0005829">
    <property type="term" value="C:cytosol"/>
    <property type="evidence" value="ECO:0007669"/>
    <property type="project" value="TreeGrafter"/>
</dbReference>
<evidence type="ECO:0000259" key="3">
    <source>
        <dbReference type="PROSITE" id="PS51462"/>
    </source>
</evidence>
<dbReference type="Proteomes" id="UP000034154">
    <property type="component" value="Unassembled WGS sequence"/>
</dbReference>
<sequence>MKTNGPWKIKDSFEKYKNPWIKVREDQVIRPDGKDGIFGVVEMVAGVSVLPLDDEGFVYLTKEFHYAVEQDSTEVVSGAIDNNETALEAAKRELKEELGVEANDWIDLGIINPFTTVIKSPATMYLAKNLKFSEANPEGTEKIEILKIKFTEALRMVMESEITHGPSCVLILKAAEYLRR</sequence>